<dbReference type="AlphaFoldDB" id="A0A1G9F0C7"/>
<dbReference type="PROSITE" id="PS50110">
    <property type="entry name" value="RESPONSE_REGULATORY"/>
    <property type="match status" value="1"/>
</dbReference>
<feature type="compositionally biased region" description="Polar residues" evidence="5">
    <location>
        <begin position="16"/>
        <end position="26"/>
    </location>
</feature>
<dbReference type="Proteomes" id="UP000198882">
    <property type="component" value="Unassembled WGS sequence"/>
</dbReference>
<dbReference type="SUPFAM" id="SSF52172">
    <property type="entry name" value="CheY-like"/>
    <property type="match status" value="1"/>
</dbReference>
<dbReference type="GO" id="GO:0006355">
    <property type="term" value="P:regulation of DNA-templated transcription"/>
    <property type="evidence" value="ECO:0007669"/>
    <property type="project" value="TreeGrafter"/>
</dbReference>
<dbReference type="GO" id="GO:0000976">
    <property type="term" value="F:transcription cis-regulatory region binding"/>
    <property type="evidence" value="ECO:0007669"/>
    <property type="project" value="TreeGrafter"/>
</dbReference>
<evidence type="ECO:0000256" key="5">
    <source>
        <dbReference type="SAM" id="MobiDB-lite"/>
    </source>
</evidence>
<feature type="compositionally biased region" description="Low complexity" evidence="5">
    <location>
        <begin position="32"/>
        <end position="42"/>
    </location>
</feature>
<reference evidence="8" key="1">
    <citation type="submission" date="2016-10" db="EMBL/GenBank/DDBJ databases">
        <authorList>
            <person name="Varghese N."/>
            <person name="Submissions S."/>
        </authorList>
    </citation>
    <scope>NUCLEOTIDE SEQUENCE [LARGE SCALE GENOMIC DNA]</scope>
    <source>
        <strain evidence="8">B4,CECT 8067,JCM 17497</strain>
    </source>
</reference>
<dbReference type="EMBL" id="FNFE01000007">
    <property type="protein sequence ID" value="SDK81830.1"/>
    <property type="molecule type" value="Genomic_DNA"/>
</dbReference>
<dbReference type="OrthoDB" id="205705at2157"/>
<dbReference type="Pfam" id="PF00072">
    <property type="entry name" value="Response_reg"/>
    <property type="match status" value="1"/>
</dbReference>
<keyword evidence="8" id="KW-1185">Reference proteome</keyword>
<dbReference type="SMART" id="SM00448">
    <property type="entry name" value="REC"/>
    <property type="match status" value="1"/>
</dbReference>
<dbReference type="RefSeq" id="WP_090311058.1">
    <property type="nucleotide sequence ID" value="NZ_FNFE01000007.1"/>
</dbReference>
<evidence type="ECO:0000256" key="4">
    <source>
        <dbReference type="PROSITE-ProRule" id="PRU00169"/>
    </source>
</evidence>
<evidence type="ECO:0000256" key="1">
    <source>
        <dbReference type="ARBA" id="ARBA00022553"/>
    </source>
</evidence>
<evidence type="ECO:0000256" key="2">
    <source>
        <dbReference type="ARBA" id="ARBA00023012"/>
    </source>
</evidence>
<dbReference type="GO" id="GO:0005829">
    <property type="term" value="C:cytosol"/>
    <property type="evidence" value="ECO:0007669"/>
    <property type="project" value="TreeGrafter"/>
</dbReference>
<feature type="domain" description="Response regulatory" evidence="6">
    <location>
        <begin position="52"/>
        <end position="169"/>
    </location>
</feature>
<gene>
    <name evidence="7" type="ORF">SAMN04515672_4046</name>
</gene>
<sequence length="170" mass="18328">MTARENRPSGLDGDTNETTTDSGSSDDANKPADTAADCSADTAADRSPETPHILLLEDDDSLRELLVHKLESNGYETTALADGRECWSFLATGEAPDLVLLDVMVPGLDGFRVLGRIRNDDRLEGVPVIVLSSRGRQADVRRGFDLGADDYVTKPFSPAALVARVRRVLS</sequence>
<keyword evidence="3" id="KW-0238">DNA-binding</keyword>
<protein>
    <submittedName>
        <fullName evidence="7">Response regulator receiver domain-containing protein</fullName>
    </submittedName>
</protein>
<dbReference type="GO" id="GO:0000156">
    <property type="term" value="F:phosphorelay response regulator activity"/>
    <property type="evidence" value="ECO:0007669"/>
    <property type="project" value="TreeGrafter"/>
</dbReference>
<dbReference type="Gene3D" id="3.40.50.2300">
    <property type="match status" value="1"/>
</dbReference>
<feature type="modified residue" description="4-aspartylphosphate" evidence="4">
    <location>
        <position position="102"/>
    </location>
</feature>
<keyword evidence="1 4" id="KW-0597">Phosphoprotein</keyword>
<proteinExistence type="predicted"/>
<dbReference type="PANTHER" id="PTHR48111:SF40">
    <property type="entry name" value="PHOSPHATE REGULON TRANSCRIPTIONAL REGULATORY PROTEIN PHOB"/>
    <property type="match status" value="1"/>
</dbReference>
<evidence type="ECO:0000313" key="7">
    <source>
        <dbReference type="EMBL" id="SDK81830.1"/>
    </source>
</evidence>
<evidence type="ECO:0000259" key="6">
    <source>
        <dbReference type="PROSITE" id="PS50110"/>
    </source>
</evidence>
<feature type="region of interest" description="Disordered" evidence="5">
    <location>
        <begin position="1"/>
        <end position="49"/>
    </location>
</feature>
<keyword evidence="2" id="KW-0902">Two-component regulatory system</keyword>
<dbReference type="InterPro" id="IPR011006">
    <property type="entry name" value="CheY-like_superfamily"/>
</dbReference>
<evidence type="ECO:0000313" key="8">
    <source>
        <dbReference type="Proteomes" id="UP000198882"/>
    </source>
</evidence>
<dbReference type="InterPro" id="IPR039420">
    <property type="entry name" value="WalR-like"/>
</dbReference>
<dbReference type="PANTHER" id="PTHR48111">
    <property type="entry name" value="REGULATOR OF RPOS"/>
    <property type="match status" value="1"/>
</dbReference>
<dbReference type="GO" id="GO:0032993">
    <property type="term" value="C:protein-DNA complex"/>
    <property type="evidence" value="ECO:0007669"/>
    <property type="project" value="TreeGrafter"/>
</dbReference>
<name>A0A1G9F0C7_9EURY</name>
<accession>A0A1G9F0C7</accession>
<organism evidence="7 8">
    <name type="scientific">Natronorubrum texcoconense</name>
    <dbReference type="NCBI Taxonomy" id="1095776"/>
    <lineage>
        <taxon>Archaea</taxon>
        <taxon>Methanobacteriati</taxon>
        <taxon>Methanobacteriota</taxon>
        <taxon>Stenosarchaea group</taxon>
        <taxon>Halobacteria</taxon>
        <taxon>Halobacteriales</taxon>
        <taxon>Natrialbaceae</taxon>
        <taxon>Natronorubrum</taxon>
    </lineage>
</organism>
<dbReference type="InterPro" id="IPR001789">
    <property type="entry name" value="Sig_transdc_resp-reg_receiver"/>
</dbReference>
<evidence type="ECO:0000256" key="3">
    <source>
        <dbReference type="ARBA" id="ARBA00023125"/>
    </source>
</evidence>
<dbReference type="STRING" id="1095776.SAMN04515672_4046"/>